<protein>
    <recommendedName>
        <fullName evidence="2">Protein NATD1</fullName>
    </recommendedName>
    <alternativeName>
        <fullName evidence="3">N-acetyltransferase domain-containing protein 1</fullName>
    </alternativeName>
</protein>
<comment type="similarity">
    <text evidence="1">Belongs to the NATD1 family.</text>
</comment>
<evidence type="ECO:0000256" key="2">
    <source>
        <dbReference type="ARBA" id="ARBA00020243"/>
    </source>
</evidence>
<organism evidence="5">
    <name type="scientific">Equus asinus asinus</name>
    <dbReference type="NCBI Taxonomy" id="83772"/>
    <lineage>
        <taxon>Eukaryota</taxon>
        <taxon>Metazoa</taxon>
        <taxon>Chordata</taxon>
        <taxon>Craniata</taxon>
        <taxon>Vertebrata</taxon>
        <taxon>Euteleostomi</taxon>
        <taxon>Mammalia</taxon>
        <taxon>Eutheria</taxon>
        <taxon>Laurasiatheria</taxon>
        <taxon>Perissodactyla</taxon>
        <taxon>Equidae</taxon>
        <taxon>Equus</taxon>
    </lineage>
</organism>
<sequence>MAHAAGAGPPGAPEQGSPICVEHDRRRRQFTVRLNGCHDRAVLLYEYVGKRIVDLQHTEVPDAYRGRGIAKHLAKAALDFVVEEDLKAHLTCWYIQKCNLGLLASGRLEVLLPPLQGPAAVASLAHRFPQSPSAAAVMASPRLGPWVHCRCPPCSPSQPFAAGLPPWCYPVWCLRVTSTCPQNAPGALAQEAGHLGLFAPPVGARGHLGTHWGPLPAHRPEGPTLSCHISLCGFLFLAWSNRWSLTCLPYSGLVPGGSGPRLAFRPPFVIFQTPEQTA</sequence>
<dbReference type="Gene3D" id="3.40.630.30">
    <property type="match status" value="1"/>
</dbReference>
<dbReference type="InterPro" id="IPR031165">
    <property type="entry name" value="GNAT_YJDJ"/>
</dbReference>
<evidence type="ECO:0000313" key="5">
    <source>
        <dbReference type="Ensembl" id="ENSEASP00005032996.1"/>
    </source>
</evidence>
<evidence type="ECO:0000256" key="1">
    <source>
        <dbReference type="ARBA" id="ARBA00006233"/>
    </source>
</evidence>
<accession>A0A8C4PV25</accession>
<evidence type="ECO:0000259" key="4">
    <source>
        <dbReference type="PROSITE" id="PS51729"/>
    </source>
</evidence>
<proteinExistence type="inferred from homology"/>
<dbReference type="SUPFAM" id="SSF55729">
    <property type="entry name" value="Acyl-CoA N-acyltransferases (Nat)"/>
    <property type="match status" value="1"/>
</dbReference>
<dbReference type="FunFam" id="3.40.630.30:FF:000030">
    <property type="entry name" value="NATD1 isoform 1"/>
    <property type="match status" value="1"/>
</dbReference>
<evidence type="ECO:0000256" key="3">
    <source>
        <dbReference type="ARBA" id="ARBA00031876"/>
    </source>
</evidence>
<feature type="domain" description="N-acetyltransferase" evidence="4">
    <location>
        <begin position="22"/>
        <end position="113"/>
    </location>
</feature>
<dbReference type="InterPro" id="IPR045057">
    <property type="entry name" value="Gcn5-rel_NAT"/>
</dbReference>
<dbReference type="PANTHER" id="PTHR31435:SF9">
    <property type="entry name" value="PROTEIN NATD1"/>
    <property type="match status" value="1"/>
</dbReference>
<dbReference type="Pfam" id="PF14542">
    <property type="entry name" value="Acetyltransf_CG"/>
    <property type="match status" value="1"/>
</dbReference>
<reference evidence="5" key="1">
    <citation type="submission" date="2023-03" db="UniProtKB">
        <authorList>
            <consortium name="Ensembl"/>
        </authorList>
    </citation>
    <scope>IDENTIFICATION</scope>
</reference>
<name>A0A8C4PV25_EQUAS</name>
<dbReference type="Ensembl" id="ENSEAST00005035966.1">
    <property type="protein sequence ID" value="ENSEASP00005032996.1"/>
    <property type="gene ID" value="ENSEASG00005022574.1"/>
</dbReference>
<dbReference type="PANTHER" id="PTHR31435">
    <property type="entry name" value="PROTEIN NATD1"/>
    <property type="match status" value="1"/>
</dbReference>
<dbReference type="InterPro" id="IPR016181">
    <property type="entry name" value="Acyl_CoA_acyltransferase"/>
</dbReference>
<dbReference type="AlphaFoldDB" id="A0A8C4PV25"/>
<dbReference type="PROSITE" id="PS51729">
    <property type="entry name" value="GNAT_YJDJ"/>
    <property type="match status" value="1"/>
</dbReference>